<feature type="non-terminal residue" evidence="1">
    <location>
        <position position="1"/>
    </location>
</feature>
<reference evidence="2" key="1">
    <citation type="journal article" date="2015" name="PLoS Genet.">
        <title>The dynamic genome and transcriptome of the human fungal pathogen Blastomyces and close relative Emmonsia.</title>
        <authorList>
            <person name="Munoz J.F."/>
            <person name="Gauthier G.M."/>
            <person name="Desjardins C.A."/>
            <person name="Gallo J.E."/>
            <person name="Holder J."/>
            <person name="Sullivan T.D."/>
            <person name="Marty A.J."/>
            <person name="Carmen J.C."/>
            <person name="Chen Z."/>
            <person name="Ding L."/>
            <person name="Gujja S."/>
            <person name="Magrini V."/>
            <person name="Misas E."/>
            <person name="Mitreva M."/>
            <person name="Priest M."/>
            <person name="Saif S."/>
            <person name="Whiston E.A."/>
            <person name="Young S."/>
            <person name="Zeng Q."/>
            <person name="Goldman W.E."/>
            <person name="Mardis E.R."/>
            <person name="Taylor J.W."/>
            <person name="McEwen J.G."/>
            <person name="Clay O.K."/>
            <person name="Klein B.S."/>
            <person name="Cuomo C.A."/>
        </authorList>
    </citation>
    <scope>NUCLEOTIDE SEQUENCE [LARGE SCALE GENOMIC DNA]</scope>
    <source>
        <strain evidence="2">UAMH 139</strain>
    </source>
</reference>
<dbReference type="EMBL" id="LDEV01002410">
    <property type="protein sequence ID" value="KLJ09171.1"/>
    <property type="molecule type" value="Genomic_DNA"/>
</dbReference>
<accession>A0A0H1BJ14</accession>
<name>A0A0H1BJ14_9EURO</name>
<organism evidence="1 2">
    <name type="scientific">Blastomyces silverae</name>
    <dbReference type="NCBI Taxonomy" id="2060906"/>
    <lineage>
        <taxon>Eukaryota</taxon>
        <taxon>Fungi</taxon>
        <taxon>Dikarya</taxon>
        <taxon>Ascomycota</taxon>
        <taxon>Pezizomycotina</taxon>
        <taxon>Eurotiomycetes</taxon>
        <taxon>Eurotiomycetidae</taxon>
        <taxon>Onygenales</taxon>
        <taxon>Ajellomycetaceae</taxon>
        <taxon>Blastomyces</taxon>
    </lineage>
</organism>
<sequence>SWIESTREIEKAEGPGEFLRNPRAARKRSLSVPRHICLFPIGVLLLRTASSAAAILSCAIVNLRLRV</sequence>
<keyword evidence="2" id="KW-1185">Reference proteome</keyword>
<evidence type="ECO:0000313" key="1">
    <source>
        <dbReference type="EMBL" id="KLJ09171.1"/>
    </source>
</evidence>
<evidence type="ECO:0000313" key="2">
    <source>
        <dbReference type="Proteomes" id="UP000053573"/>
    </source>
</evidence>
<gene>
    <name evidence="1" type="ORF">EMPG_15408</name>
</gene>
<proteinExistence type="predicted"/>
<protein>
    <submittedName>
        <fullName evidence="1">Uncharacterized protein</fullName>
    </submittedName>
</protein>
<dbReference type="Proteomes" id="UP000053573">
    <property type="component" value="Unassembled WGS sequence"/>
</dbReference>
<dbReference type="AlphaFoldDB" id="A0A0H1BJ14"/>
<comment type="caution">
    <text evidence="1">The sequence shown here is derived from an EMBL/GenBank/DDBJ whole genome shotgun (WGS) entry which is preliminary data.</text>
</comment>